<keyword evidence="2" id="KW-1185">Reference proteome</keyword>
<dbReference type="AlphaFoldDB" id="A0A326TZF1"/>
<protein>
    <submittedName>
        <fullName evidence="1">Uncharacterized protein</fullName>
    </submittedName>
</protein>
<sequence>MIAATPQHRIEAVGLPAITPRIKALSKATATFNEDDVRDYITKNGFIGGPPDPGTTIEIKTIQFITASNASEQIGREDIGRNADDLVCFVEVKGSFTLARGHIVIPQKDALKRKGGFMIFDAYTGNLLLWGA</sequence>
<dbReference type="OrthoDB" id="173563at2"/>
<evidence type="ECO:0000313" key="2">
    <source>
        <dbReference type="Proteomes" id="UP000248806"/>
    </source>
</evidence>
<dbReference type="EMBL" id="QKUF01000036">
    <property type="protein sequence ID" value="PZW21089.1"/>
    <property type="molecule type" value="Genomic_DNA"/>
</dbReference>
<comment type="caution">
    <text evidence="1">The sequence shown here is derived from an EMBL/GenBank/DDBJ whole genome shotgun (WGS) entry which is preliminary data.</text>
</comment>
<evidence type="ECO:0000313" key="1">
    <source>
        <dbReference type="EMBL" id="PZW21089.1"/>
    </source>
</evidence>
<reference evidence="1 2" key="1">
    <citation type="submission" date="2018-06" db="EMBL/GenBank/DDBJ databases">
        <title>Genomic Encyclopedia of Archaeal and Bacterial Type Strains, Phase II (KMG-II): from individual species to whole genera.</title>
        <authorList>
            <person name="Goeker M."/>
        </authorList>
    </citation>
    <scope>NUCLEOTIDE SEQUENCE [LARGE SCALE GENOMIC DNA]</scope>
    <source>
        <strain evidence="1 2">ATCC BAA-1881</strain>
    </source>
</reference>
<name>A0A326TZF1_THEHA</name>
<proteinExistence type="predicted"/>
<dbReference type="RefSeq" id="WP_111325866.1">
    <property type="nucleotide sequence ID" value="NZ_BIFX01000002.1"/>
</dbReference>
<gene>
    <name evidence="1" type="ORF">EI42_05625</name>
</gene>
<dbReference type="Proteomes" id="UP000248806">
    <property type="component" value="Unassembled WGS sequence"/>
</dbReference>
<organism evidence="1 2">
    <name type="scientific">Thermosporothrix hazakensis</name>
    <dbReference type="NCBI Taxonomy" id="644383"/>
    <lineage>
        <taxon>Bacteria</taxon>
        <taxon>Bacillati</taxon>
        <taxon>Chloroflexota</taxon>
        <taxon>Ktedonobacteria</taxon>
        <taxon>Ktedonobacterales</taxon>
        <taxon>Thermosporotrichaceae</taxon>
        <taxon>Thermosporothrix</taxon>
    </lineage>
</organism>
<accession>A0A326TZF1</accession>